<dbReference type="PRINTS" id="PR02011">
    <property type="entry name" value="RCMTNCL1"/>
</dbReference>
<dbReference type="PROSITE" id="PS50082">
    <property type="entry name" value="WD_REPEATS_2"/>
    <property type="match status" value="2"/>
</dbReference>
<comment type="caution">
    <text evidence="16">The sequence shown here is derived from an EMBL/GenBank/DDBJ whole genome shotgun (WGS) entry which is preliminary data.</text>
</comment>
<evidence type="ECO:0000256" key="1">
    <source>
        <dbReference type="ARBA" id="ARBA00004123"/>
    </source>
</evidence>
<feature type="binding site" evidence="13">
    <location>
        <begin position="1240"/>
        <end position="1246"/>
    </location>
    <ligand>
        <name>S-adenosyl-L-methionine</name>
        <dbReference type="ChEBI" id="CHEBI:59789"/>
    </ligand>
</feature>
<dbReference type="Gene3D" id="2.130.10.10">
    <property type="entry name" value="YVTN repeat-like/Quinoprotein amine dehydrogenase"/>
    <property type="match status" value="2"/>
</dbReference>
<dbReference type="Pfam" id="PF25378">
    <property type="entry name" value="PUA_NSUN2"/>
    <property type="match status" value="1"/>
</dbReference>
<evidence type="ECO:0000256" key="4">
    <source>
        <dbReference type="ARBA" id="ARBA00022574"/>
    </source>
</evidence>
<feature type="region of interest" description="Disordered" evidence="14">
    <location>
        <begin position="484"/>
        <end position="503"/>
    </location>
</feature>
<dbReference type="Pfam" id="PF25171">
    <property type="entry name" value="Beta-prop_WDR36-Utp21_1st"/>
    <property type="match status" value="1"/>
</dbReference>
<evidence type="ECO:0000256" key="5">
    <source>
        <dbReference type="ARBA" id="ARBA00022603"/>
    </source>
</evidence>
<feature type="region of interest" description="Disordered" evidence="14">
    <location>
        <begin position="1065"/>
        <end position="1092"/>
    </location>
</feature>
<dbReference type="STRING" id="1111077.M1W2Z5"/>
<protein>
    <submittedName>
        <fullName evidence="16">Related to U3 snoRNP protein</fullName>
    </submittedName>
</protein>
<keyword evidence="7 13" id="KW-0949">S-adenosyl-L-methionine</keyword>
<evidence type="ECO:0000256" key="13">
    <source>
        <dbReference type="PROSITE-ProRule" id="PRU01023"/>
    </source>
</evidence>
<dbReference type="InterPro" id="IPR001678">
    <property type="entry name" value="MeTrfase_RsmB-F_NOP2_dom"/>
</dbReference>
<dbReference type="PANTHER" id="PTHR22840">
    <property type="entry name" value="WD REPEAT-CONTAINING PROTEIN 36"/>
    <property type="match status" value="1"/>
</dbReference>
<dbReference type="eggNOG" id="KOG2198">
    <property type="taxonomic scope" value="Eukaryota"/>
</dbReference>
<dbReference type="EMBL" id="CAGA01000007">
    <property type="protein sequence ID" value="CCE28035.1"/>
    <property type="molecule type" value="Genomic_DNA"/>
</dbReference>
<feature type="repeat" description="WD" evidence="12">
    <location>
        <begin position="704"/>
        <end position="745"/>
    </location>
</feature>
<dbReference type="InterPro" id="IPR015943">
    <property type="entry name" value="WD40/YVTN_repeat-like_dom_sf"/>
</dbReference>
<gene>
    <name evidence="16" type="ORF">CPUR_01509</name>
</gene>
<evidence type="ECO:0000256" key="3">
    <source>
        <dbReference type="ARBA" id="ARBA00022555"/>
    </source>
</evidence>
<reference evidence="16 17" key="1">
    <citation type="journal article" date="2013" name="PLoS Genet.">
        <title>Plant-symbiotic fungi as chemical engineers: Multi-genome analysis of the Clavicipitaceae reveals dynamics of alkaloid loci.</title>
        <authorList>
            <person name="Schardl C.L."/>
            <person name="Young C.A."/>
            <person name="Hesse U."/>
            <person name="Amyotte S.G."/>
            <person name="Andreeva K."/>
            <person name="Calie P.J."/>
            <person name="Fleetwood D.J."/>
            <person name="Haws D.C."/>
            <person name="Moore N."/>
            <person name="Oeser B."/>
            <person name="Panaccione D.G."/>
            <person name="Schweri K.K."/>
            <person name="Voisey C.R."/>
            <person name="Farman M.L."/>
            <person name="Jaromczyk J.W."/>
            <person name="Roe B.A."/>
            <person name="O'Sullivan D.M."/>
            <person name="Scott B."/>
            <person name="Tudzynski P."/>
            <person name="An Z."/>
            <person name="Arnaoudova E.G."/>
            <person name="Bullock C.T."/>
            <person name="Charlton N.D."/>
            <person name="Chen L."/>
            <person name="Cox M."/>
            <person name="Dinkins R.D."/>
            <person name="Florea S."/>
            <person name="Glenn A.E."/>
            <person name="Gordon A."/>
            <person name="Gueldener U."/>
            <person name="Harris D.R."/>
            <person name="Hollin W."/>
            <person name="Jaromczyk J."/>
            <person name="Johnson R.D."/>
            <person name="Khan A.K."/>
            <person name="Leistner E."/>
            <person name="Leuchtmann A."/>
            <person name="Li C."/>
            <person name="Liu J."/>
            <person name="Liu J."/>
            <person name="Liu M."/>
            <person name="Mace W."/>
            <person name="Machado C."/>
            <person name="Nagabhyru P."/>
            <person name="Pan J."/>
            <person name="Schmid J."/>
            <person name="Sugawara K."/>
            <person name="Steiner U."/>
            <person name="Takach J.E."/>
            <person name="Tanaka E."/>
            <person name="Webb J.S."/>
            <person name="Wilson E.V."/>
            <person name="Wiseman J.L."/>
            <person name="Yoshida R."/>
            <person name="Zeng Z."/>
        </authorList>
    </citation>
    <scope>NUCLEOTIDE SEQUENCE [LARGE SCALE GENOMIC DNA]</scope>
    <source>
        <strain evidence="16 17">20.1</strain>
    </source>
</reference>
<dbReference type="InterPro" id="IPR049560">
    <property type="entry name" value="MeTrfase_RsmB-F_NOP2_cat"/>
</dbReference>
<dbReference type="InterPro" id="IPR001680">
    <property type="entry name" value="WD40_rpt"/>
</dbReference>
<evidence type="ECO:0000256" key="12">
    <source>
        <dbReference type="PROSITE-ProRule" id="PRU00221"/>
    </source>
</evidence>
<dbReference type="GO" id="GO:0016428">
    <property type="term" value="F:tRNA (cytidine-5-)-methyltransferase activity"/>
    <property type="evidence" value="ECO:0007669"/>
    <property type="project" value="InterPro"/>
</dbReference>
<dbReference type="InterPro" id="IPR011047">
    <property type="entry name" value="Quinoprotein_ADH-like_sf"/>
</dbReference>
<feature type="compositionally biased region" description="Acidic residues" evidence="14">
    <location>
        <begin position="1893"/>
        <end position="1914"/>
    </location>
</feature>
<feature type="region of interest" description="Disordered" evidence="14">
    <location>
        <begin position="1570"/>
        <end position="1663"/>
    </location>
</feature>
<feature type="binding site" evidence="13">
    <location>
        <position position="1363"/>
    </location>
    <ligand>
        <name>S-adenosyl-L-methionine</name>
        <dbReference type="ChEBI" id="CHEBI:59789"/>
    </ligand>
</feature>
<comment type="subcellular location">
    <subcellularLocation>
        <location evidence="1">Nucleus</location>
    </subcellularLocation>
</comment>
<sequence>MPHSKSDGPLAKRQKVSSVATTADDGTNPSRIFAPFRTVGLVSSTSVPFTSIPLGKTTFQITTSVGKALQTYDLRRGLNLVFVTRPQTPANITASYAWKEKVYATWGDASRGETQGFWVFQRGKKVQELQLPSELKEPIHQIFIFGTWIVACATTRIEIFTTKTLEHYTTIQTMAAKDGGNQITGGVISMPTFLNKIFVGRKDGWVEIWNVSTGKLIYTILPPNPECGSVTCMEPTTALSLMAIAYSSGTLVIANILADKPVLELEAGSVDAPVNSISFRTDGLGAGHDGRKDGVMVTASQATGDVTFWDLNNGGRVMGVLRSAHNPPSRDGKNVRGGISKVEFLVGQPVVVSSGLDNSLKTWIFDATPFSSIPRILHSRSGHAGPVNCLRFLPTDFDGSEGGNKWLLSGGRDRSLWGWSLRRDGQSTELSQGQLRKKAKKIGILSSNALAHGPTTMLEDLKAPEITSIAMSLNRDGGIGAIPGNQPIWQKGHSESKKKSDAEISGMTGWESVVTAHKGDAYARTWFWGRKRAGRWAFPTGDGTNVSSVAISPCGTFAVVGSEGGGIDMFNLQSGHHRQRFPSKLTPSQARQVRLQQLRQADDVAQLQASTGAKFLAGTGSHTKAVTGLVVDAMNKTIVSCSADGKIKFWDFLSGTLLEQLDWAPMTYPTSCRYHAANNLLAFACDDLSIRVVDMETKKTIREFWGPSESINDICFSHDGRWVIAASNDHVLRVWDLPTSHLIDAIRLEKPCTALDMSVTGEYLAATLEDEPGVALWTNKTLFKHVPTRQISEKEIGQVSGPTVSGEGNQGMLEGAYEDDKEEADDAIIAPTVDQLSAELTTLSLVPKSRWQTLLHLDLIKERNRPTEAPKLPEKAPFFLPSTPGARLPGQEAVGVSNEDDSKSRITRLDKARFEEQFSSKLRRGAKAGDYGEFVDHLKSLSPSSADLELRSLSMGEGDAESNELLHFILAMTAQLRLRKYYELTQAWMTVFLRLHFDMVMENEVLLGALEEWKTQQVQECNRLDNLVGYCSGVVSFLRNPPGNFANKLDLHHTILNSLIRDDGQEKLQSRRGGGGGGRGNSSTANGSGWRDYAPFDKNNEKLESYYNSLLQLPEEEEKLYWEYLRRELPNSFRFTGSRGHALSVKRLLQTRYIPEISKIEHQDGRPVEAPKPVPWYPDELAWWMTTPKNVVRKFPPFSAFQKFLVSETTVGNISRQEVVSMIPPCLMDLRPGMVVLDMCAAPGSKSAQLVEMIHQGEEARVRKVLRKFAEEDGLQLGDETQDEIDADLEADPSDQGRATGLLIANDSDYKRGHMLVHQLKRLSSPNLIVTNHDATQFPSLKLPSMDPDAKPRYLKFDRILADVPCSGDGTLRKNANLWKDWQPGNALGLHATQTRILVRALQLLKVGGRVVYSTCSMNPVENESVVASAIERCGGAQNVEILDCSDQLPGLVRRPGMRQWKIMDKANRIWSSWEEVDKFAREENEGVVPGRVCQSMFPKLPDTICHDLPLERCMRVYPHLQDTGGFFITVLEKKTDFKTKNENAPKTATASANAAATAASVAIDKAETETISDAAKPTSEANPETETKSNGEDAAADAGKRALEADDDAEQQQASKKVKTDETAADASTPAAAPAPLLQSNDAMTVSKPKKSGPPEEPFKYLDPSHPVIANIKQFYHLSTRFPDNRYMVRNSLGEPAKAIYYTTSLIRDILTENEGRGVRFVHGGVRMYMKQDAPSAEVCRWRIQSEGMPIVQGYVGTSRIVHLRKKETLRRLLIEMFPRISGEDWKHFDEIGERVRDLPMGCCVLRVEPEKGAGGEVDPDFTESMALPLWKSIHSLNLMLPKEDRAAMLLRVFNDTTPLINNTLNKNKKKDEGQGEAAQGEEEKEEKGEKEEEEAVEVEAMDVEDLPSPEEA</sequence>
<dbReference type="InterPro" id="IPR057286">
    <property type="entry name" value="PUA_NSUN2"/>
</dbReference>
<dbReference type="VEuPathDB" id="FungiDB:CPUR_01509"/>
<feature type="binding site" evidence="13">
    <location>
        <position position="1307"/>
    </location>
    <ligand>
        <name>S-adenosyl-L-methionine</name>
        <dbReference type="ChEBI" id="CHEBI:59789"/>
    </ligand>
</feature>
<feature type="region of interest" description="Disordered" evidence="14">
    <location>
        <begin position="1"/>
        <end position="24"/>
    </location>
</feature>
<dbReference type="InterPro" id="IPR019775">
    <property type="entry name" value="WD40_repeat_CS"/>
</dbReference>
<feature type="compositionally biased region" description="Basic and acidic residues" evidence="14">
    <location>
        <begin position="492"/>
        <end position="502"/>
    </location>
</feature>
<dbReference type="SUPFAM" id="SSF53335">
    <property type="entry name" value="S-adenosyl-L-methionine-dependent methyltransferases"/>
    <property type="match status" value="1"/>
</dbReference>
<dbReference type="InterPro" id="IPR059157">
    <property type="entry name" value="WDR36-Utp21_N"/>
</dbReference>
<dbReference type="eggNOG" id="KOG1539">
    <property type="taxonomic scope" value="Eukaryota"/>
</dbReference>
<keyword evidence="11" id="KW-0539">Nucleus</keyword>
<dbReference type="InterPro" id="IPR023267">
    <property type="entry name" value="RCMT"/>
</dbReference>
<feature type="region of interest" description="Disordered" evidence="14">
    <location>
        <begin position="1863"/>
        <end position="1914"/>
    </location>
</feature>
<comment type="similarity">
    <text evidence="2 13">Belongs to the class I-like SAM-binding methyltransferase superfamily. RsmB/NOP family.</text>
</comment>
<dbReference type="SUPFAM" id="SSF50998">
    <property type="entry name" value="Quinoprotein alcohol dehydrogenase-like"/>
    <property type="match status" value="1"/>
</dbReference>
<dbReference type="HOGENOM" id="CLU_002049_0_0_1"/>
<name>M1W2Z5_CLAP2</name>
<feature type="repeat" description="WD" evidence="12">
    <location>
        <begin position="619"/>
        <end position="660"/>
    </location>
</feature>
<dbReference type="PROSITE" id="PS51686">
    <property type="entry name" value="SAM_MT_RSMB_NOP"/>
    <property type="match status" value="1"/>
</dbReference>
<feature type="active site" description="Nucleophile" evidence="13">
    <location>
        <position position="1416"/>
    </location>
</feature>
<keyword evidence="9" id="KW-0677">Repeat</keyword>
<evidence type="ECO:0000256" key="8">
    <source>
        <dbReference type="ARBA" id="ARBA00022694"/>
    </source>
</evidence>
<dbReference type="InterPro" id="IPR023270">
    <property type="entry name" value="RCMT_NCL1"/>
</dbReference>
<dbReference type="GO" id="GO:0006364">
    <property type="term" value="P:rRNA processing"/>
    <property type="evidence" value="ECO:0007669"/>
    <property type="project" value="InterPro"/>
</dbReference>
<dbReference type="InterPro" id="IPR007319">
    <property type="entry name" value="WDR36/Utp21_C"/>
</dbReference>
<keyword evidence="6 13" id="KW-0808">Transferase</keyword>
<dbReference type="Gene3D" id="3.40.50.150">
    <property type="entry name" value="Vaccinia Virus protein VP39"/>
    <property type="match status" value="1"/>
</dbReference>
<dbReference type="InterPro" id="IPR029063">
    <property type="entry name" value="SAM-dependent_MTases_sf"/>
</dbReference>
<dbReference type="Pfam" id="PF01189">
    <property type="entry name" value="Methyltr_RsmB-F"/>
    <property type="match status" value="1"/>
</dbReference>
<dbReference type="PROSITE" id="PS01153">
    <property type="entry name" value="NOL1_NOP2_SUN"/>
    <property type="match status" value="1"/>
</dbReference>
<evidence type="ECO:0000256" key="10">
    <source>
        <dbReference type="ARBA" id="ARBA00022884"/>
    </source>
</evidence>
<keyword evidence="3" id="KW-0820">tRNA-binding</keyword>
<accession>M1W2Z5</accession>
<keyword evidence="5 13" id="KW-0489">Methyltransferase</keyword>
<evidence type="ECO:0000313" key="16">
    <source>
        <dbReference type="EMBL" id="CCE28035.1"/>
    </source>
</evidence>
<keyword evidence="17" id="KW-1185">Reference proteome</keyword>
<dbReference type="GO" id="GO:0000049">
    <property type="term" value="F:tRNA binding"/>
    <property type="evidence" value="ECO:0007669"/>
    <property type="project" value="UniProtKB-KW"/>
</dbReference>
<dbReference type="Proteomes" id="UP000016801">
    <property type="component" value="Unassembled WGS sequence"/>
</dbReference>
<evidence type="ECO:0000256" key="11">
    <source>
        <dbReference type="ARBA" id="ARBA00023242"/>
    </source>
</evidence>
<dbReference type="PRINTS" id="PR02008">
    <property type="entry name" value="RCMTFAMILY"/>
</dbReference>
<dbReference type="Pfam" id="PF25168">
    <property type="entry name" value="Beta-prop_WDR36-Utp21_2nd"/>
    <property type="match status" value="1"/>
</dbReference>
<feature type="domain" description="SAM-dependent MTase RsmB/NOP-type" evidence="15">
    <location>
        <begin position="1121"/>
        <end position="1535"/>
    </location>
</feature>
<dbReference type="GO" id="GO:0034388">
    <property type="term" value="C:Pwp2p-containing subcomplex of 90S preribosome"/>
    <property type="evidence" value="ECO:0007669"/>
    <property type="project" value="TreeGrafter"/>
</dbReference>
<dbReference type="OrthoDB" id="10250769at2759"/>
<evidence type="ECO:0000256" key="9">
    <source>
        <dbReference type="ARBA" id="ARBA00022737"/>
    </source>
</evidence>
<keyword evidence="4 12" id="KW-0853">WD repeat</keyword>
<keyword evidence="10 13" id="KW-0694">RNA-binding</keyword>
<dbReference type="SMART" id="SM00320">
    <property type="entry name" value="WD40"/>
    <property type="match status" value="8"/>
</dbReference>
<dbReference type="Pfam" id="PF04192">
    <property type="entry name" value="Utp21"/>
    <property type="match status" value="1"/>
</dbReference>
<feature type="binding site" evidence="13">
    <location>
        <position position="1334"/>
    </location>
    <ligand>
        <name>S-adenosyl-L-methionine</name>
        <dbReference type="ChEBI" id="CHEBI:59789"/>
    </ligand>
</feature>
<feature type="compositionally biased region" description="Low complexity" evidence="14">
    <location>
        <begin position="1626"/>
        <end position="1637"/>
    </location>
</feature>
<dbReference type="PROSITE" id="PS00678">
    <property type="entry name" value="WD_REPEATS_1"/>
    <property type="match status" value="1"/>
</dbReference>
<dbReference type="InterPro" id="IPR057285">
    <property type="entry name" value="Pre-PUA_NSUN2"/>
</dbReference>
<proteinExistence type="inferred from homology"/>
<dbReference type="Pfam" id="PF25376">
    <property type="entry name" value="Pre-PUA_NSUN2"/>
    <property type="match status" value="1"/>
</dbReference>
<evidence type="ECO:0000256" key="7">
    <source>
        <dbReference type="ARBA" id="ARBA00022691"/>
    </source>
</evidence>
<dbReference type="PROSITE" id="PS50294">
    <property type="entry name" value="WD_REPEATS_REGION"/>
    <property type="match status" value="2"/>
</dbReference>
<evidence type="ECO:0000256" key="2">
    <source>
        <dbReference type="ARBA" id="ARBA00007494"/>
    </source>
</evidence>
<evidence type="ECO:0000259" key="15">
    <source>
        <dbReference type="PROSITE" id="PS51686"/>
    </source>
</evidence>
<evidence type="ECO:0000256" key="14">
    <source>
        <dbReference type="SAM" id="MobiDB-lite"/>
    </source>
</evidence>
<dbReference type="InterPro" id="IPR018314">
    <property type="entry name" value="RsmB/NOL1/NOP2-like_CS"/>
</dbReference>
<organism evidence="16 17">
    <name type="scientific">Claviceps purpurea (strain 20.1)</name>
    <name type="common">Ergot fungus</name>
    <name type="synonym">Sphacelia segetum</name>
    <dbReference type="NCBI Taxonomy" id="1111077"/>
    <lineage>
        <taxon>Eukaryota</taxon>
        <taxon>Fungi</taxon>
        <taxon>Dikarya</taxon>
        <taxon>Ascomycota</taxon>
        <taxon>Pezizomycotina</taxon>
        <taxon>Sordariomycetes</taxon>
        <taxon>Hypocreomycetidae</taxon>
        <taxon>Hypocreales</taxon>
        <taxon>Clavicipitaceae</taxon>
        <taxon>Claviceps</taxon>
    </lineage>
</organism>
<dbReference type="FunFam" id="2.130.10.10:FF:000565">
    <property type="entry name" value="Putative snoRNA binding protein"/>
    <property type="match status" value="1"/>
</dbReference>
<evidence type="ECO:0000313" key="17">
    <source>
        <dbReference type="Proteomes" id="UP000016801"/>
    </source>
</evidence>
<dbReference type="GO" id="GO:0030488">
    <property type="term" value="P:tRNA methylation"/>
    <property type="evidence" value="ECO:0007669"/>
    <property type="project" value="UniProtKB-ARBA"/>
</dbReference>
<dbReference type="GO" id="GO:0032040">
    <property type="term" value="C:small-subunit processome"/>
    <property type="evidence" value="ECO:0007669"/>
    <property type="project" value="InterPro"/>
</dbReference>
<dbReference type="PANTHER" id="PTHR22840:SF12">
    <property type="entry name" value="WD REPEAT-CONTAINING PROTEIN 36"/>
    <property type="match status" value="1"/>
</dbReference>
<keyword evidence="8" id="KW-0819">tRNA processing</keyword>
<evidence type="ECO:0000256" key="6">
    <source>
        <dbReference type="ARBA" id="ARBA00022679"/>
    </source>
</evidence>